<dbReference type="KEGG" id="kge:TQ33_0713"/>
<dbReference type="Proteomes" id="UP000034071">
    <property type="component" value="Chromosome"/>
</dbReference>
<keyword evidence="1" id="KW-1133">Transmembrane helix</keyword>
<feature type="transmembrane region" description="Helical" evidence="1">
    <location>
        <begin position="171"/>
        <end position="190"/>
    </location>
</feature>
<dbReference type="Pfam" id="PF03929">
    <property type="entry name" value="PepSY_TM"/>
    <property type="match status" value="1"/>
</dbReference>
<accession>A0A0F6RBM3</accession>
<gene>
    <name evidence="2" type="ORF">TQ33_0713</name>
</gene>
<feature type="transmembrane region" description="Helical" evidence="1">
    <location>
        <begin position="408"/>
        <end position="429"/>
    </location>
</feature>
<name>A0A0F6RBM3_9GAMM</name>
<protein>
    <submittedName>
        <fullName evidence="2">PepSY-associated TM helix domain protein</fullName>
    </submittedName>
</protein>
<feature type="transmembrane region" description="Helical" evidence="1">
    <location>
        <begin position="435"/>
        <end position="451"/>
    </location>
</feature>
<feature type="transmembrane region" description="Helical" evidence="1">
    <location>
        <begin position="369"/>
        <end position="388"/>
    </location>
</feature>
<evidence type="ECO:0000313" key="2">
    <source>
        <dbReference type="EMBL" id="AKE51688.1"/>
    </source>
</evidence>
<dbReference type="HOGENOM" id="CLU_521557_0_0_6"/>
<sequence>MDNKNNKKDNKQRQAGINTKSFTKVHRKVGVFFMPLLLVIVITGAWSLFRAELLQWQFPHFELGQTSFEASSAESGVDNGLESKSSQRKSLQELVDIARNEHGFKYSDFSIHDKQRYGDFVLFFNKTDGVENMLFMDPASGEALDASQASFSETVYDLHLKLLLPSSIGKYLVGLMGLLLMYLVFTGFLAHKNIGKNFYQLRLHKGRQIFATDLHKLLGNWSLVFSGLMSITGALLGLFSIVLLVLALAAYGGDVKALFADFLGTQPKPVGGVADFISLDSLYQLAQQQWEGYKISTIEIHNYADPAMRVTFEGELMNGFLTQQHVTYDAINGGITFVTDFTDKGVGGYMYSALPSLHFASFGGTWLKLIYWFLTLALLLVMVTGITIKSLRLRDKGFSTSDLIVTQLSQAVILAASIAVVFGVIFTGLMNPGDYTTLGIITLAAVTYTVASNRFQWLSSVSLAGWILVIAGVVVVFKGEVLLMVLCLTLGLTWLFSQKVGSMVNKAKPSSNQQGSTQ</sequence>
<feature type="transmembrane region" description="Helical" evidence="1">
    <location>
        <begin position="29"/>
        <end position="49"/>
    </location>
</feature>
<reference evidence="2 3" key="1">
    <citation type="submission" date="2015-02" db="EMBL/GenBank/DDBJ databases">
        <title>Complete genome sequence of Kangiella geojedonensis strain YCS-5T.</title>
        <authorList>
            <person name="Kim K.M."/>
        </authorList>
    </citation>
    <scope>NUCLEOTIDE SEQUENCE [LARGE SCALE GENOMIC DNA]</scope>
    <source>
        <strain evidence="2 3">YCS-5</strain>
    </source>
</reference>
<keyword evidence="1" id="KW-0812">Transmembrane</keyword>
<dbReference type="OrthoDB" id="9791166at2"/>
<evidence type="ECO:0000313" key="3">
    <source>
        <dbReference type="Proteomes" id="UP000034071"/>
    </source>
</evidence>
<feature type="transmembrane region" description="Helical" evidence="1">
    <location>
        <begin position="223"/>
        <end position="251"/>
    </location>
</feature>
<dbReference type="RefSeq" id="WP_046560846.1">
    <property type="nucleotide sequence ID" value="NZ_CP010975.1"/>
</dbReference>
<dbReference type="EMBL" id="CP010975">
    <property type="protein sequence ID" value="AKE51688.1"/>
    <property type="molecule type" value="Genomic_DNA"/>
</dbReference>
<keyword evidence="1" id="KW-0472">Membrane</keyword>
<proteinExistence type="predicted"/>
<dbReference type="PANTHER" id="PTHR34219">
    <property type="entry name" value="IRON-REGULATED INNER MEMBRANE PROTEIN-RELATED"/>
    <property type="match status" value="1"/>
</dbReference>
<feature type="transmembrane region" description="Helical" evidence="1">
    <location>
        <begin position="463"/>
        <end position="496"/>
    </location>
</feature>
<dbReference type="InterPro" id="IPR005625">
    <property type="entry name" value="PepSY-ass_TM"/>
</dbReference>
<dbReference type="AlphaFoldDB" id="A0A0F6RBM3"/>
<organism evidence="2 3">
    <name type="scientific">Kangiella geojedonensis</name>
    <dbReference type="NCBI Taxonomy" id="914150"/>
    <lineage>
        <taxon>Bacteria</taxon>
        <taxon>Pseudomonadati</taxon>
        <taxon>Pseudomonadota</taxon>
        <taxon>Gammaproteobacteria</taxon>
        <taxon>Kangiellales</taxon>
        <taxon>Kangiellaceae</taxon>
        <taxon>Kangiella</taxon>
    </lineage>
</organism>
<keyword evidence="3" id="KW-1185">Reference proteome</keyword>
<evidence type="ECO:0000256" key="1">
    <source>
        <dbReference type="SAM" id="Phobius"/>
    </source>
</evidence>
<dbReference type="STRING" id="914150.TQ33_0713"/>